<organism evidence="3 4">
    <name type="scientific">Streptococcus hyointestinalis</name>
    <dbReference type="NCBI Taxonomy" id="1337"/>
    <lineage>
        <taxon>Bacteria</taxon>
        <taxon>Bacillati</taxon>
        <taxon>Bacillota</taxon>
        <taxon>Bacilli</taxon>
        <taxon>Lactobacillales</taxon>
        <taxon>Streptococcaceae</taxon>
        <taxon>Streptococcus</taxon>
    </lineage>
</organism>
<keyword evidence="1" id="KW-0472">Membrane</keyword>
<evidence type="ECO:0000313" key="3">
    <source>
        <dbReference type="EMBL" id="SUN58230.1"/>
    </source>
</evidence>
<name>A0A380K0Y5_9STRE</name>
<dbReference type="AlphaFoldDB" id="A0A380K0Y5"/>
<feature type="transmembrane region" description="Helical" evidence="1">
    <location>
        <begin position="45"/>
        <end position="65"/>
    </location>
</feature>
<gene>
    <name evidence="2" type="ORF">NCTC12224_00206</name>
    <name evidence="3" type="ORF">NCTC12224_00259</name>
</gene>
<dbReference type="Proteomes" id="UP000254924">
    <property type="component" value="Unassembled WGS sequence"/>
</dbReference>
<dbReference type="EMBL" id="UHFN01000004">
    <property type="protein sequence ID" value="SUN58230.1"/>
    <property type="molecule type" value="Genomic_DNA"/>
</dbReference>
<evidence type="ECO:0000313" key="2">
    <source>
        <dbReference type="EMBL" id="SUN58180.1"/>
    </source>
</evidence>
<evidence type="ECO:0000256" key="1">
    <source>
        <dbReference type="SAM" id="Phobius"/>
    </source>
</evidence>
<feature type="transmembrane region" description="Helical" evidence="1">
    <location>
        <begin position="72"/>
        <end position="89"/>
    </location>
</feature>
<keyword evidence="4" id="KW-1185">Reference proteome</keyword>
<sequence>MLELLAKTRQPIGFIRTLAGIMLLAIIITWLAFQTGINHGTLKTIAIWCTIGYVGILILLNFTSWFSIETTAVKPIMSLLLVINLTGWSSEDLSILVDTVSFLTLVYFLLLAYDKYFNKIAYRIAVDNSQELDFEPFEYDNQNNRILAEQDKVEKIAIRSIIKTFKDKYQEDDKVFAYHVKTTPNTNGNMDITIDFALNGKRPIKLFDVILSYSEEE</sequence>
<accession>A0A380K0Y5</accession>
<feature type="transmembrane region" description="Helical" evidence="1">
    <location>
        <begin position="95"/>
        <end position="113"/>
    </location>
</feature>
<proteinExistence type="predicted"/>
<feature type="transmembrane region" description="Helical" evidence="1">
    <location>
        <begin position="12"/>
        <end position="33"/>
    </location>
</feature>
<dbReference type="EMBL" id="UHFN01000002">
    <property type="protein sequence ID" value="SUN58180.1"/>
    <property type="molecule type" value="Genomic_DNA"/>
</dbReference>
<keyword evidence="1" id="KW-1133">Transmembrane helix</keyword>
<protein>
    <submittedName>
        <fullName evidence="3">Uncharacterized protein</fullName>
    </submittedName>
</protein>
<keyword evidence="1" id="KW-0812">Transmembrane</keyword>
<reference evidence="3 4" key="1">
    <citation type="submission" date="2018-06" db="EMBL/GenBank/DDBJ databases">
        <authorList>
            <consortium name="Pathogen Informatics"/>
            <person name="Doyle S."/>
        </authorList>
    </citation>
    <scope>NUCLEOTIDE SEQUENCE [LARGE SCALE GENOMIC DNA]</scope>
    <source>
        <strain evidence="3 4">NCTC12224</strain>
    </source>
</reference>
<evidence type="ECO:0000313" key="4">
    <source>
        <dbReference type="Proteomes" id="UP000254924"/>
    </source>
</evidence>